<evidence type="ECO:0000313" key="8">
    <source>
        <dbReference type="Proteomes" id="UP000824065"/>
    </source>
</evidence>
<evidence type="ECO:0000256" key="3">
    <source>
        <dbReference type="HAMAP-Rule" id="MF_01151"/>
    </source>
</evidence>
<comment type="caution">
    <text evidence="7">The sequence shown here is derived from an EMBL/GenBank/DDBJ whole genome shotgun (WGS) entry which is preliminary data.</text>
</comment>
<dbReference type="Proteomes" id="UP000824065">
    <property type="component" value="Unassembled WGS sequence"/>
</dbReference>
<evidence type="ECO:0000256" key="4">
    <source>
        <dbReference type="RuleBase" id="RU000639"/>
    </source>
</evidence>
<dbReference type="GO" id="GO:0051087">
    <property type="term" value="F:protein-folding chaperone binding"/>
    <property type="evidence" value="ECO:0007669"/>
    <property type="project" value="InterPro"/>
</dbReference>
<dbReference type="GO" id="GO:0051082">
    <property type="term" value="F:unfolded protein binding"/>
    <property type="evidence" value="ECO:0007669"/>
    <property type="project" value="TreeGrafter"/>
</dbReference>
<dbReference type="GO" id="GO:0000774">
    <property type="term" value="F:adenyl-nucleotide exchange factor activity"/>
    <property type="evidence" value="ECO:0007669"/>
    <property type="project" value="InterPro"/>
</dbReference>
<sequence>MSEETKKAPEAETPGPAGAQTGSEETAAEQSASPSAGADTAGAPEAAGDAKDEPKKKDGWFNKKNREAEALKAKLDAAEKSAAQAKDQLLRVAAEYDNYRKRTTREADQKFNDGVSYAVNQIIPILDTLEMAANAPCADENYKKGVTMTLEKAAKAFQTLRVEEIEVLGKPFDPNLMNAVQQVPVQEGQESGTVVTVYQKGYKLGDKIVRHATVVVAE</sequence>
<keyword evidence="3" id="KW-0963">Cytoplasm</keyword>
<dbReference type="GO" id="GO:0042803">
    <property type="term" value="F:protein homodimerization activity"/>
    <property type="evidence" value="ECO:0007669"/>
    <property type="project" value="InterPro"/>
</dbReference>
<dbReference type="InterPro" id="IPR009012">
    <property type="entry name" value="GrpE_head"/>
</dbReference>
<evidence type="ECO:0000256" key="1">
    <source>
        <dbReference type="ARBA" id="ARBA00009054"/>
    </source>
</evidence>
<dbReference type="CDD" id="cd00446">
    <property type="entry name" value="GrpE"/>
    <property type="match status" value="1"/>
</dbReference>
<feature type="compositionally biased region" description="Basic and acidic residues" evidence="6">
    <location>
        <begin position="48"/>
        <end position="64"/>
    </location>
</feature>
<evidence type="ECO:0000256" key="2">
    <source>
        <dbReference type="ARBA" id="ARBA00023186"/>
    </source>
</evidence>
<dbReference type="Gene3D" id="3.90.20.20">
    <property type="match status" value="1"/>
</dbReference>
<evidence type="ECO:0000256" key="5">
    <source>
        <dbReference type="RuleBase" id="RU004478"/>
    </source>
</evidence>
<dbReference type="AlphaFoldDB" id="A0A9D2FG97"/>
<reference evidence="7" key="2">
    <citation type="submission" date="2021-04" db="EMBL/GenBank/DDBJ databases">
        <authorList>
            <person name="Gilroy R."/>
        </authorList>
    </citation>
    <scope>NUCLEOTIDE SEQUENCE</scope>
    <source>
        <strain evidence="7">ChiBcec16-3735</strain>
    </source>
</reference>
<accession>A0A9D2FG97</accession>
<dbReference type="GO" id="GO:0006457">
    <property type="term" value="P:protein folding"/>
    <property type="evidence" value="ECO:0007669"/>
    <property type="project" value="InterPro"/>
</dbReference>
<dbReference type="SUPFAM" id="SSF58014">
    <property type="entry name" value="Coiled-coil domain of nucleotide exchange factor GrpE"/>
    <property type="match status" value="1"/>
</dbReference>
<evidence type="ECO:0000313" key="7">
    <source>
        <dbReference type="EMBL" id="HIZ58194.1"/>
    </source>
</evidence>
<dbReference type="SUPFAM" id="SSF51064">
    <property type="entry name" value="Head domain of nucleotide exchange factor GrpE"/>
    <property type="match status" value="1"/>
</dbReference>
<dbReference type="EMBL" id="DXBJ01000046">
    <property type="protein sequence ID" value="HIZ58194.1"/>
    <property type="molecule type" value="Genomic_DNA"/>
</dbReference>
<feature type="compositionally biased region" description="Low complexity" evidence="6">
    <location>
        <begin position="36"/>
        <end position="47"/>
    </location>
</feature>
<gene>
    <name evidence="3" type="primary">grpE</name>
    <name evidence="7" type="ORF">H9725_06400</name>
</gene>
<feature type="compositionally biased region" description="Basic and acidic residues" evidence="6">
    <location>
        <begin position="1"/>
        <end position="10"/>
    </location>
</feature>
<dbReference type="InterPro" id="IPR013805">
    <property type="entry name" value="GrpE_CC"/>
</dbReference>
<dbReference type="HAMAP" id="MF_01151">
    <property type="entry name" value="GrpE"/>
    <property type="match status" value="1"/>
</dbReference>
<evidence type="ECO:0000256" key="6">
    <source>
        <dbReference type="SAM" id="MobiDB-lite"/>
    </source>
</evidence>
<comment type="subcellular location">
    <subcellularLocation>
        <location evidence="3">Cytoplasm</location>
    </subcellularLocation>
</comment>
<organism evidence="7 8">
    <name type="scientific">Candidatus Faecalibacterium gallistercoris</name>
    <dbReference type="NCBI Taxonomy" id="2838579"/>
    <lineage>
        <taxon>Bacteria</taxon>
        <taxon>Bacillati</taxon>
        <taxon>Bacillota</taxon>
        <taxon>Clostridia</taxon>
        <taxon>Eubacteriales</taxon>
        <taxon>Oscillospiraceae</taxon>
        <taxon>Faecalibacterium</taxon>
    </lineage>
</organism>
<dbReference type="InterPro" id="IPR000740">
    <property type="entry name" value="GrpE"/>
</dbReference>
<dbReference type="PANTHER" id="PTHR21237">
    <property type="entry name" value="GRPE PROTEIN"/>
    <property type="match status" value="1"/>
</dbReference>
<keyword evidence="2 3" id="KW-0143">Chaperone</keyword>
<feature type="region of interest" description="Disordered" evidence="6">
    <location>
        <begin position="1"/>
        <end position="64"/>
    </location>
</feature>
<name>A0A9D2FG97_9FIRM</name>
<dbReference type="GO" id="GO:0005737">
    <property type="term" value="C:cytoplasm"/>
    <property type="evidence" value="ECO:0007669"/>
    <property type="project" value="UniProtKB-SubCell"/>
</dbReference>
<comment type="subunit">
    <text evidence="3">Homodimer.</text>
</comment>
<protein>
    <recommendedName>
        <fullName evidence="3 4">Protein GrpE</fullName>
    </recommendedName>
    <alternativeName>
        <fullName evidence="3">HSP-70 cofactor</fullName>
    </alternativeName>
</protein>
<dbReference type="PRINTS" id="PR00773">
    <property type="entry name" value="GRPEPROTEIN"/>
</dbReference>
<dbReference type="Gene3D" id="2.30.22.10">
    <property type="entry name" value="Head domain of nucleotide exchange factor GrpE"/>
    <property type="match status" value="1"/>
</dbReference>
<reference evidence="7" key="1">
    <citation type="journal article" date="2021" name="PeerJ">
        <title>Extensive microbial diversity within the chicken gut microbiome revealed by metagenomics and culture.</title>
        <authorList>
            <person name="Gilroy R."/>
            <person name="Ravi A."/>
            <person name="Getino M."/>
            <person name="Pursley I."/>
            <person name="Horton D.L."/>
            <person name="Alikhan N.F."/>
            <person name="Baker D."/>
            <person name="Gharbi K."/>
            <person name="Hall N."/>
            <person name="Watson M."/>
            <person name="Adriaenssens E.M."/>
            <person name="Foster-Nyarko E."/>
            <person name="Jarju S."/>
            <person name="Secka A."/>
            <person name="Antonio M."/>
            <person name="Oren A."/>
            <person name="Chaudhuri R.R."/>
            <person name="La Ragione R."/>
            <person name="Hildebrand F."/>
            <person name="Pallen M.J."/>
        </authorList>
    </citation>
    <scope>NUCLEOTIDE SEQUENCE</scope>
    <source>
        <strain evidence="7">ChiBcec16-3735</strain>
    </source>
</reference>
<dbReference type="Pfam" id="PF01025">
    <property type="entry name" value="GrpE"/>
    <property type="match status" value="1"/>
</dbReference>
<dbReference type="PROSITE" id="PS01071">
    <property type="entry name" value="GRPE"/>
    <property type="match status" value="1"/>
</dbReference>
<comment type="function">
    <text evidence="3 4">Participates actively in the response to hyperosmotic and heat shock by preventing the aggregation of stress-denatured proteins, in association with DnaK and GrpE. It is the nucleotide exchange factor for DnaK and may function as a thermosensor. Unfolded proteins bind initially to DnaJ; upon interaction with the DnaJ-bound protein, DnaK hydrolyzes its bound ATP, resulting in the formation of a stable complex. GrpE releases ADP from DnaK; ATP binding to DnaK triggers the release of the substrate protein, thus completing the reaction cycle. Several rounds of ATP-dependent interactions between DnaJ, DnaK and GrpE are required for fully efficient folding.</text>
</comment>
<dbReference type="PANTHER" id="PTHR21237:SF23">
    <property type="entry name" value="GRPE PROTEIN HOMOLOG, MITOCHONDRIAL"/>
    <property type="match status" value="1"/>
</dbReference>
<proteinExistence type="inferred from homology"/>
<keyword evidence="3 4" id="KW-0346">Stress response</keyword>
<comment type="similarity">
    <text evidence="1 3 5">Belongs to the GrpE family.</text>
</comment>
<feature type="compositionally biased region" description="Polar residues" evidence="6">
    <location>
        <begin position="20"/>
        <end position="34"/>
    </location>
</feature>